<dbReference type="RefSeq" id="WP_109534172.1">
    <property type="nucleotide sequence ID" value="NZ_CAXPUO010000095.1"/>
</dbReference>
<dbReference type="Proteomes" id="UP000244940">
    <property type="component" value="Unassembled WGS sequence"/>
</dbReference>
<keyword evidence="3" id="KW-0969">Cilium</keyword>
<dbReference type="NCBIfam" id="NF009270">
    <property type="entry name" value="PRK12627.1"/>
    <property type="match status" value="1"/>
</dbReference>
<dbReference type="EMBL" id="QEYD01000009">
    <property type="protein sequence ID" value="PWE27757.1"/>
    <property type="molecule type" value="Genomic_DNA"/>
</dbReference>
<gene>
    <name evidence="3" type="primary">flgB</name>
    <name evidence="3" type="ORF">C4N9_15085</name>
</gene>
<dbReference type="GO" id="GO:0009425">
    <property type="term" value="C:bacterial-type flagellum basal body"/>
    <property type="evidence" value="ECO:0007669"/>
    <property type="project" value="UniProtKB-SubCell"/>
</dbReference>
<comment type="subcellular location">
    <subcellularLocation>
        <location evidence="1">Bacterial flagellum basal body</location>
    </subcellularLocation>
</comment>
<proteinExistence type="predicted"/>
<protein>
    <submittedName>
        <fullName evidence="3">Flagellar basal body rod protein FlgB</fullName>
    </submittedName>
</protein>
<sequence>MFESLDVLRMAQAYATHAASRQQAISQNVANADTPGYRSRDAIPFADYWNASLDGSLADRGRLRLDENPATVAPDGNTVSVEYEMMRAVEARQQHEMALGIYSMSRDLMRASLGR</sequence>
<dbReference type="GeneID" id="94366218"/>
<dbReference type="Pfam" id="PF00460">
    <property type="entry name" value="Flg_bb_rod"/>
    <property type="match status" value="1"/>
</dbReference>
<comment type="caution">
    <text evidence="3">The sequence shown here is derived from an EMBL/GenBank/DDBJ whole genome shotgun (WGS) entry which is preliminary data.</text>
</comment>
<dbReference type="InterPro" id="IPR001444">
    <property type="entry name" value="Flag_bb_rod_N"/>
</dbReference>
<keyword evidence="4" id="KW-1185">Reference proteome</keyword>
<keyword evidence="3" id="KW-0966">Cell projection</keyword>
<keyword evidence="3" id="KW-0282">Flagellum</keyword>
<accession>A0A2U2C7B2</accession>
<dbReference type="AlphaFoldDB" id="A0A2U2C7B2"/>
<evidence type="ECO:0000256" key="1">
    <source>
        <dbReference type="ARBA" id="ARBA00004117"/>
    </source>
</evidence>
<evidence type="ECO:0000313" key="3">
    <source>
        <dbReference type="EMBL" id="PWE27757.1"/>
    </source>
</evidence>
<reference evidence="3 4" key="1">
    <citation type="submission" date="2018-05" db="EMBL/GenBank/DDBJ databases">
        <title>Pararhodobacter marina sp. nov., isolated from deep-sea water of the Indian Ocean.</title>
        <authorList>
            <person name="Lai Q.Sr."/>
            <person name="Liu X."/>
            <person name="Shao Z."/>
        </authorList>
    </citation>
    <scope>NUCLEOTIDE SEQUENCE [LARGE SCALE GENOMIC DNA]</scope>
    <source>
        <strain evidence="3 4">CIC4N-9</strain>
    </source>
</reference>
<organism evidence="3 4">
    <name type="scientific">Pararhodobacter marinus</name>
    <dbReference type="NCBI Taxonomy" id="2184063"/>
    <lineage>
        <taxon>Bacteria</taxon>
        <taxon>Pseudomonadati</taxon>
        <taxon>Pseudomonadota</taxon>
        <taxon>Alphaproteobacteria</taxon>
        <taxon>Rhodobacterales</taxon>
        <taxon>Paracoccaceae</taxon>
        <taxon>Pararhodobacter</taxon>
    </lineage>
</organism>
<feature type="domain" description="Flagellar basal body rod protein N-terminal" evidence="2">
    <location>
        <begin position="18"/>
        <end position="38"/>
    </location>
</feature>
<evidence type="ECO:0000313" key="4">
    <source>
        <dbReference type="Proteomes" id="UP000244940"/>
    </source>
</evidence>
<evidence type="ECO:0000259" key="2">
    <source>
        <dbReference type="Pfam" id="PF00460"/>
    </source>
</evidence>
<name>A0A2U2C7B2_9RHOB</name>
<dbReference type="OrthoDB" id="9788334at2"/>